<reference evidence="3" key="1">
    <citation type="submission" date="2020-11" db="EMBL/GenBank/DDBJ databases">
        <title>Sequencing the genomes of 1000 actinobacteria strains.</title>
        <authorList>
            <person name="Klenk H.-P."/>
        </authorList>
    </citation>
    <scope>NUCLEOTIDE SEQUENCE</scope>
    <source>
        <strain evidence="3">DSM 43175</strain>
    </source>
</reference>
<feature type="compositionally biased region" description="Low complexity" evidence="1">
    <location>
        <begin position="59"/>
        <end position="72"/>
    </location>
</feature>
<keyword evidence="4" id="KW-1185">Reference proteome</keyword>
<keyword evidence="2" id="KW-0472">Membrane</keyword>
<feature type="transmembrane region" description="Helical" evidence="2">
    <location>
        <begin position="12"/>
        <end position="34"/>
    </location>
</feature>
<proteinExistence type="predicted"/>
<evidence type="ECO:0000313" key="4">
    <source>
        <dbReference type="Proteomes" id="UP000614047"/>
    </source>
</evidence>
<keyword evidence="2" id="KW-1133">Transmembrane helix</keyword>
<evidence type="ECO:0000256" key="2">
    <source>
        <dbReference type="SAM" id="Phobius"/>
    </source>
</evidence>
<dbReference type="GO" id="GO:0006629">
    <property type="term" value="P:lipid metabolic process"/>
    <property type="evidence" value="ECO:0007669"/>
    <property type="project" value="InterPro"/>
</dbReference>
<dbReference type="Proteomes" id="UP000614047">
    <property type="component" value="Unassembled WGS sequence"/>
</dbReference>
<keyword evidence="2" id="KW-0812">Transmembrane</keyword>
<evidence type="ECO:0000313" key="3">
    <source>
        <dbReference type="EMBL" id="MBG6090147.1"/>
    </source>
</evidence>
<dbReference type="AlphaFoldDB" id="A0A931DLB2"/>
<comment type="caution">
    <text evidence="3">The sequence shown here is derived from an EMBL/GenBank/DDBJ whole genome shotgun (WGS) entry which is preliminary data.</text>
</comment>
<accession>A0A931DLB2</accession>
<dbReference type="Gene3D" id="3.20.20.190">
    <property type="entry name" value="Phosphatidylinositol (PI) phosphodiesterase"/>
    <property type="match status" value="1"/>
</dbReference>
<dbReference type="SUPFAM" id="SSF51695">
    <property type="entry name" value="PLC-like phosphodiesterases"/>
    <property type="match status" value="1"/>
</dbReference>
<dbReference type="EMBL" id="JADOUA010000001">
    <property type="protein sequence ID" value="MBG6090147.1"/>
    <property type="molecule type" value="Genomic_DNA"/>
</dbReference>
<gene>
    <name evidence="3" type="ORF">IW256_004260</name>
</gene>
<sequence length="384" mass="41775">MRESDHERGEGAISYLAVVLLVATVTGALVTSGVGTTVVEACESAICRVLGTGCPRPVAAGAAPAPSPSAAPTGHRSPPRPPIPKPTCEPDPDSRWAEGLHAHNDYQNKTPLQDALRNGAVSVEADVMIDPQGELQLKHEEKEHSAGTLRERYVEPLIERARANGGRIHPGRDDPFLLVIEIKDVEPDRATDPGAYASEETLKRAKERLRAQAYQRAIEQTRDLPPDVQVVFSAGRPGDAVGRQPSNVSFDTAPAAGCTLPAQLDPAAPEYDREYAKNFVIFNGKWSDCADRDGDQEISPDEQRQLNELVERAHNAGLKVRLWGGPDGARRSETPGDFRWCFSKTCRQGTAEDAWRAQMTAGVDLLNTNHLTTARDWIRSCGED</sequence>
<protein>
    <submittedName>
        <fullName evidence="3">Uncharacterized protein</fullName>
    </submittedName>
</protein>
<feature type="region of interest" description="Disordered" evidence="1">
    <location>
        <begin position="59"/>
        <end position="98"/>
    </location>
</feature>
<evidence type="ECO:0000256" key="1">
    <source>
        <dbReference type="SAM" id="MobiDB-lite"/>
    </source>
</evidence>
<dbReference type="InterPro" id="IPR017946">
    <property type="entry name" value="PLC-like_Pdiesterase_TIM-brl"/>
</dbReference>
<organism evidence="3 4">
    <name type="scientific">Actinomadura viridis</name>
    <dbReference type="NCBI Taxonomy" id="58110"/>
    <lineage>
        <taxon>Bacteria</taxon>
        <taxon>Bacillati</taxon>
        <taxon>Actinomycetota</taxon>
        <taxon>Actinomycetes</taxon>
        <taxon>Streptosporangiales</taxon>
        <taxon>Thermomonosporaceae</taxon>
        <taxon>Actinomadura</taxon>
    </lineage>
</organism>
<dbReference type="RefSeq" id="WP_197012652.1">
    <property type="nucleotide sequence ID" value="NZ_BAABES010000021.1"/>
</dbReference>
<feature type="compositionally biased region" description="Pro residues" evidence="1">
    <location>
        <begin position="79"/>
        <end position="89"/>
    </location>
</feature>
<dbReference type="GO" id="GO:0008081">
    <property type="term" value="F:phosphoric diester hydrolase activity"/>
    <property type="evidence" value="ECO:0007669"/>
    <property type="project" value="InterPro"/>
</dbReference>
<name>A0A931DLB2_9ACTN</name>